<dbReference type="GO" id="GO:0019432">
    <property type="term" value="P:triglyceride biosynthetic process"/>
    <property type="evidence" value="ECO:0007669"/>
    <property type="project" value="UniProtKB-ARBA"/>
</dbReference>
<proteinExistence type="inferred from homology"/>
<dbReference type="GO" id="GO:0046027">
    <property type="term" value="F:phospholipid:diacylglycerol acyltransferase activity"/>
    <property type="evidence" value="ECO:0007669"/>
    <property type="project" value="UniProtKB-EC"/>
</dbReference>
<evidence type="ECO:0000256" key="8">
    <source>
        <dbReference type="ARBA" id="ARBA00051335"/>
    </source>
</evidence>
<dbReference type="EC" id="2.3.1.158" evidence="9"/>
<evidence type="ECO:0000256" key="6">
    <source>
        <dbReference type="ARBA" id="ARBA00023136"/>
    </source>
</evidence>
<keyword evidence="7" id="KW-0012">Acyltransferase</keyword>
<evidence type="ECO:0000256" key="13">
    <source>
        <dbReference type="SAM" id="Phobius"/>
    </source>
</evidence>
<comment type="subcellular location">
    <subcellularLocation>
        <location evidence="1">Endoplasmic reticulum membrane</location>
        <topology evidence="1">Single-pass type II membrane protein</topology>
    </subcellularLocation>
</comment>
<dbReference type="GO" id="GO:0008374">
    <property type="term" value="F:O-acyltransferase activity"/>
    <property type="evidence" value="ECO:0007669"/>
    <property type="project" value="InterPro"/>
</dbReference>
<dbReference type="SUPFAM" id="SSF53474">
    <property type="entry name" value="alpha/beta-Hydrolases"/>
    <property type="match status" value="1"/>
</dbReference>
<keyword evidence="4 13" id="KW-0812">Transmembrane</keyword>
<feature type="transmembrane region" description="Helical" evidence="13">
    <location>
        <begin position="78"/>
        <end position="96"/>
    </location>
</feature>
<dbReference type="AlphaFoldDB" id="A0A9P8PT95"/>
<dbReference type="Proteomes" id="UP000788993">
    <property type="component" value="Unassembled WGS sequence"/>
</dbReference>
<comment type="caution">
    <text evidence="14">The sequence shown here is derived from an EMBL/GenBank/DDBJ whole genome shotgun (WGS) entry which is preliminary data.</text>
</comment>
<evidence type="ECO:0000256" key="5">
    <source>
        <dbReference type="ARBA" id="ARBA00022989"/>
    </source>
</evidence>
<reference evidence="14" key="2">
    <citation type="submission" date="2021-01" db="EMBL/GenBank/DDBJ databases">
        <authorList>
            <person name="Schikora-Tamarit M.A."/>
        </authorList>
    </citation>
    <scope>NUCLEOTIDE SEQUENCE</scope>
    <source>
        <strain evidence="14">NCAIM Y.01608</strain>
    </source>
</reference>
<keyword evidence="3" id="KW-0808">Transferase</keyword>
<feature type="region of interest" description="Disordered" evidence="12">
    <location>
        <begin position="1"/>
        <end position="25"/>
    </location>
</feature>
<evidence type="ECO:0000256" key="9">
    <source>
        <dbReference type="ARBA" id="ARBA00066405"/>
    </source>
</evidence>
<comment type="similarity">
    <text evidence="2">Belongs to the AB hydrolase superfamily. Lipase family.</text>
</comment>
<name>A0A9P8PT95_9ASCO</name>
<dbReference type="GO" id="GO:0019915">
    <property type="term" value="P:lipid storage"/>
    <property type="evidence" value="ECO:0007669"/>
    <property type="project" value="UniProtKB-ARBA"/>
</dbReference>
<dbReference type="InterPro" id="IPR029058">
    <property type="entry name" value="AB_hydrolase_fold"/>
</dbReference>
<dbReference type="InterPro" id="IPR003386">
    <property type="entry name" value="LACT/PDAT_acylTrfase"/>
</dbReference>
<sequence length="659" mass="74108">MPPKRRSTAKKSGNSKADNGAKTSAHEIGASVHSVLDNENKILEISVPATGSPDTTKTTEIRGRDRSKARTFLMTKRFMFVFGIFFGVVVALYFGSKSMVDNDMLPDFDSIIKFETLSGYFEDWKDVLPASLQSLLEETSTEDFHDPSESFAIGKLLKKEGFEAKHPVIMVPGVISTGIESWGLEGTEDCRSEPHFRKRLWGSFYMIRTMFLDKACWLKHIMLDPETGLDPPGIKLRAAQGFEAADFFMAGYWIWNKILQNLAVIGYGPNNMFSAAYDWRLSYLDLERRDGYFSKLKSQIELSKKLNGEKTVLYGHSMGAQVIFYFLKWVEAQGEHFGNGGPQWVNDHIEAFVNISGCLLGTPKAIVALLSGEMKDTVQLNALAVQGLERFFSRRERLDMLKSFGGIASMIPKGGDLIWGNLESAPDDAFEGDGQKANETMGKFIRFVEEVGEFSKRNLTVSQSIDFLLEQGPDWFTRRTLEHYSNGVAKSKKELLQNEKQFNKWINPLEVPLPNAPDMKIYCFYGVGNPTERAYNYREELNKDVSKLNVSIDTDNKQSVLLSDGDGTVSLMTHTMCHKWSQEGDNMYNPGNSKVTIVEMKHEPDRFDIRGGAKTAEHVDILGSAELNEMVLRVASGRGDTINSTYVTKLHDVINELDF</sequence>
<dbReference type="EMBL" id="JAEUBD010000095">
    <property type="protein sequence ID" value="KAH3677861.1"/>
    <property type="molecule type" value="Genomic_DNA"/>
</dbReference>
<evidence type="ECO:0000256" key="2">
    <source>
        <dbReference type="ARBA" id="ARBA00010701"/>
    </source>
</evidence>
<comment type="catalytic activity">
    <reaction evidence="8">
        <text>a glycerophospholipid + a 1,2-diacyl-sn-glycerol = a monoacylglycerophospholipid + a triacyl-sn-glycerol</text>
        <dbReference type="Rhea" id="RHEA:14057"/>
        <dbReference type="ChEBI" id="CHEBI:17815"/>
        <dbReference type="ChEBI" id="CHEBI:64615"/>
        <dbReference type="ChEBI" id="CHEBI:136912"/>
        <dbReference type="ChEBI" id="CHEBI:136913"/>
        <dbReference type="EC" id="2.3.1.158"/>
    </reaction>
</comment>
<keyword evidence="15" id="KW-1185">Reference proteome</keyword>
<dbReference type="GO" id="GO:0005789">
    <property type="term" value="C:endoplasmic reticulum membrane"/>
    <property type="evidence" value="ECO:0007669"/>
    <property type="project" value="UniProtKB-SubCell"/>
</dbReference>
<evidence type="ECO:0000313" key="15">
    <source>
        <dbReference type="Proteomes" id="UP000788993"/>
    </source>
</evidence>
<reference evidence="14" key="1">
    <citation type="journal article" date="2021" name="Open Biol.">
        <title>Shared evolutionary footprints suggest mitochondrial oxidative damage underlies multiple complex I losses in fungi.</title>
        <authorList>
            <person name="Schikora-Tamarit M.A."/>
            <person name="Marcet-Houben M."/>
            <person name="Nosek J."/>
            <person name="Gabaldon T."/>
        </authorList>
    </citation>
    <scope>NUCLEOTIDE SEQUENCE</scope>
    <source>
        <strain evidence="14">NCAIM Y.01608</strain>
    </source>
</reference>
<accession>A0A9P8PT95</accession>
<organism evidence="14 15">
    <name type="scientific">Ogataea polymorpha</name>
    <dbReference type="NCBI Taxonomy" id="460523"/>
    <lineage>
        <taxon>Eukaryota</taxon>
        <taxon>Fungi</taxon>
        <taxon>Dikarya</taxon>
        <taxon>Ascomycota</taxon>
        <taxon>Saccharomycotina</taxon>
        <taxon>Pichiomycetes</taxon>
        <taxon>Pichiales</taxon>
        <taxon>Pichiaceae</taxon>
        <taxon>Ogataea</taxon>
    </lineage>
</organism>
<gene>
    <name evidence="14" type="ORF">OGATHE_000515</name>
</gene>
<protein>
    <recommendedName>
        <fullName evidence="10">Phospholipid:diacylglycerol acyltransferase</fullName>
        <ecNumber evidence="9">2.3.1.158</ecNumber>
    </recommendedName>
    <alternativeName>
        <fullName evidence="11">Triacylglycerol synthase</fullName>
    </alternativeName>
</protein>
<keyword evidence="5 13" id="KW-1133">Transmembrane helix</keyword>
<evidence type="ECO:0000256" key="11">
    <source>
        <dbReference type="ARBA" id="ARBA00076553"/>
    </source>
</evidence>
<dbReference type="FunFam" id="3.40.50.1820:FF:000160">
    <property type="entry name" value="Phospholipid:diacylglycerol acyltransferase 1"/>
    <property type="match status" value="1"/>
</dbReference>
<evidence type="ECO:0000256" key="10">
    <source>
        <dbReference type="ARBA" id="ARBA00071325"/>
    </source>
</evidence>
<evidence type="ECO:0000256" key="7">
    <source>
        <dbReference type="ARBA" id="ARBA00023315"/>
    </source>
</evidence>
<keyword evidence="6 13" id="KW-0472">Membrane</keyword>
<dbReference type="GO" id="GO:0097038">
    <property type="term" value="C:perinuclear endoplasmic reticulum"/>
    <property type="evidence" value="ECO:0007669"/>
    <property type="project" value="UniProtKB-ARBA"/>
</dbReference>
<dbReference type="Gene3D" id="3.40.50.1820">
    <property type="entry name" value="alpha/beta hydrolase"/>
    <property type="match status" value="1"/>
</dbReference>
<evidence type="ECO:0000256" key="4">
    <source>
        <dbReference type="ARBA" id="ARBA00022692"/>
    </source>
</evidence>
<dbReference type="PANTHER" id="PTHR11440">
    <property type="entry name" value="LECITHIN-CHOLESTEROL ACYLTRANSFERASE-RELATED"/>
    <property type="match status" value="1"/>
</dbReference>
<evidence type="ECO:0000256" key="12">
    <source>
        <dbReference type="SAM" id="MobiDB-lite"/>
    </source>
</evidence>
<evidence type="ECO:0000256" key="1">
    <source>
        <dbReference type="ARBA" id="ARBA00004648"/>
    </source>
</evidence>
<evidence type="ECO:0000256" key="3">
    <source>
        <dbReference type="ARBA" id="ARBA00022679"/>
    </source>
</evidence>
<dbReference type="Pfam" id="PF02450">
    <property type="entry name" value="LCAT"/>
    <property type="match status" value="1"/>
</dbReference>
<evidence type="ECO:0000313" key="14">
    <source>
        <dbReference type="EMBL" id="KAH3677861.1"/>
    </source>
</evidence>